<proteinExistence type="predicted"/>
<dbReference type="PROSITE" id="PS51257">
    <property type="entry name" value="PROKAR_LIPOPROTEIN"/>
    <property type="match status" value="1"/>
</dbReference>
<keyword evidence="4" id="KW-1185">Reference proteome</keyword>
<name>A0A1H3ZMM6_9BACT</name>
<feature type="chain" id="PRO_5011679339" evidence="1">
    <location>
        <begin position="20"/>
        <end position="310"/>
    </location>
</feature>
<accession>A0A1H3ZMM6</accession>
<dbReference type="InterPro" id="IPR025164">
    <property type="entry name" value="Toastrack_DUF4097"/>
</dbReference>
<dbReference type="OrthoDB" id="1114934at2"/>
<dbReference type="AlphaFoldDB" id="A0A1H3ZMM6"/>
<keyword evidence="1" id="KW-0732">Signal</keyword>
<dbReference type="Proteomes" id="UP000199041">
    <property type="component" value="Unassembled WGS sequence"/>
</dbReference>
<reference evidence="3 4" key="1">
    <citation type="submission" date="2016-10" db="EMBL/GenBank/DDBJ databases">
        <authorList>
            <person name="de Groot N.N."/>
        </authorList>
    </citation>
    <scope>NUCLEOTIDE SEQUENCE [LARGE SCALE GENOMIC DNA]</scope>
    <source>
        <strain evidence="3 4">Vu-144</strain>
    </source>
</reference>
<evidence type="ECO:0000313" key="3">
    <source>
        <dbReference type="EMBL" id="SEA25056.1"/>
    </source>
</evidence>
<protein>
    <submittedName>
        <fullName evidence="3">Putative adhesin</fullName>
    </submittedName>
</protein>
<evidence type="ECO:0000313" key="4">
    <source>
        <dbReference type="Proteomes" id="UP000199041"/>
    </source>
</evidence>
<sequence>MRKNILAIALITFMLGASCIQENHPSEDGTSLVSTVLQKDNYKSLFKKQYVSSQIKTLDVATVSSDIEVYGDASGSATLEVLVKGPNNKPLSAAEIKTRLDRYYRITDELSGGTLRVKVEHKTSRIPNNQGLNMKFILHMPKSALSQLQSVSGDIELKGAGGASIATTSGDIDLSDITGNVKASSVSGDVEARDVKGSFAATSTSGDIKAQAMTRLQSAVTTSGDIAVKTRALADEVKLRSTSGDIQLTIAGNSGITFRAATVSGDIDLDRVADVKYDTKSKRKIVAQLNGGGQTLSVETVSGDIKISRP</sequence>
<dbReference type="Pfam" id="PF13349">
    <property type="entry name" value="DUF4097"/>
    <property type="match status" value="1"/>
</dbReference>
<dbReference type="RefSeq" id="WP_091398112.1">
    <property type="nucleotide sequence ID" value="NZ_FNQY01000011.1"/>
</dbReference>
<feature type="signal peptide" evidence="1">
    <location>
        <begin position="1"/>
        <end position="19"/>
    </location>
</feature>
<dbReference type="STRING" id="551991.SAMN05192529_111133"/>
<feature type="domain" description="DUF4097" evidence="2">
    <location>
        <begin position="105"/>
        <end position="307"/>
    </location>
</feature>
<evidence type="ECO:0000256" key="1">
    <source>
        <dbReference type="SAM" id="SignalP"/>
    </source>
</evidence>
<evidence type="ECO:0000259" key="2">
    <source>
        <dbReference type="Pfam" id="PF13349"/>
    </source>
</evidence>
<dbReference type="EMBL" id="FNQY01000011">
    <property type="protein sequence ID" value="SEA25056.1"/>
    <property type="molecule type" value="Genomic_DNA"/>
</dbReference>
<organism evidence="3 4">
    <name type="scientific">Arachidicoccus rhizosphaerae</name>
    <dbReference type="NCBI Taxonomy" id="551991"/>
    <lineage>
        <taxon>Bacteria</taxon>
        <taxon>Pseudomonadati</taxon>
        <taxon>Bacteroidota</taxon>
        <taxon>Chitinophagia</taxon>
        <taxon>Chitinophagales</taxon>
        <taxon>Chitinophagaceae</taxon>
        <taxon>Arachidicoccus</taxon>
    </lineage>
</organism>
<gene>
    <name evidence="3" type="ORF">SAMN05192529_111133</name>
</gene>